<dbReference type="Pfam" id="PF04351">
    <property type="entry name" value="PilP"/>
    <property type="match status" value="1"/>
</dbReference>
<organism evidence="3 4">
    <name type="scientific">Halomonas aestuarii</name>
    <dbReference type="NCBI Taxonomy" id="1897729"/>
    <lineage>
        <taxon>Bacteria</taxon>
        <taxon>Pseudomonadati</taxon>
        <taxon>Pseudomonadota</taxon>
        <taxon>Gammaproteobacteria</taxon>
        <taxon>Oceanospirillales</taxon>
        <taxon>Halomonadaceae</taxon>
        <taxon>Halomonas</taxon>
    </lineage>
</organism>
<sequence length="177" mass="19155">MNHWLTRGALLALLLALGACREANLAGLERELESMRVNPGDVVLEPVPPVPSYVSVDYYFADERSPFQARLPEPESQPDDEGGSSDLAPDESRPREPLEAYDLGQLELVGTLTVGGQPSALIKAPDGKVHRLRTGNHMGSDYGRIIGITNASVQLVEIVPTGRGGWIERSTQIALDD</sequence>
<dbReference type="InterPro" id="IPR007446">
    <property type="entry name" value="PilP"/>
</dbReference>
<dbReference type="Gene3D" id="2.30.30.830">
    <property type="match status" value="1"/>
</dbReference>
<dbReference type="OrthoDB" id="5296580at2"/>
<feature type="region of interest" description="Disordered" evidence="1">
    <location>
        <begin position="69"/>
        <end position="95"/>
    </location>
</feature>
<keyword evidence="4" id="KW-1185">Reference proteome</keyword>
<accession>A0A1J0VGZ7</accession>
<gene>
    <name evidence="3" type="ORF">BOX17_10180</name>
</gene>
<evidence type="ECO:0000313" key="4">
    <source>
        <dbReference type="Proteomes" id="UP000181985"/>
    </source>
</evidence>
<evidence type="ECO:0000256" key="2">
    <source>
        <dbReference type="SAM" id="SignalP"/>
    </source>
</evidence>
<dbReference type="PROSITE" id="PS51257">
    <property type="entry name" value="PROKAR_LIPOPROTEIN"/>
    <property type="match status" value="1"/>
</dbReference>
<dbReference type="PIRSF" id="PIRSF016481">
    <property type="entry name" value="Pilus_assembly_PilP"/>
    <property type="match status" value="1"/>
</dbReference>
<name>A0A1J0VGZ7_9GAMM</name>
<dbReference type="Proteomes" id="UP000181985">
    <property type="component" value="Chromosome"/>
</dbReference>
<dbReference type="AlphaFoldDB" id="A0A1J0VGZ7"/>
<dbReference type="EMBL" id="CP018139">
    <property type="protein sequence ID" value="APE31282.1"/>
    <property type="molecule type" value="Genomic_DNA"/>
</dbReference>
<keyword evidence="2" id="KW-0732">Signal</keyword>
<proteinExistence type="predicted"/>
<reference evidence="4" key="1">
    <citation type="submission" date="2016-11" db="EMBL/GenBank/DDBJ databases">
        <title>Halolamina sediminis sp. nov., an extremely halophilic archaeon isolated from solar salt.</title>
        <authorList>
            <person name="Koh H.-W."/>
            <person name="Rani S."/>
            <person name="Park S.-J."/>
        </authorList>
    </citation>
    <scope>NUCLEOTIDE SEQUENCE [LARGE SCALE GENOMIC DNA]</scope>
    <source>
        <strain evidence="4">Hb3</strain>
    </source>
</reference>
<feature type="chain" id="PRO_5013176058" evidence="2">
    <location>
        <begin position="26"/>
        <end position="177"/>
    </location>
</feature>
<dbReference type="KEGG" id="hsi:BOX17_10180"/>
<protein>
    <submittedName>
        <fullName evidence="3">Pilus assembly protein PilQ</fullName>
    </submittedName>
</protein>
<feature type="signal peptide" evidence="2">
    <location>
        <begin position="1"/>
        <end position="25"/>
    </location>
</feature>
<evidence type="ECO:0000313" key="3">
    <source>
        <dbReference type="EMBL" id="APE31282.1"/>
    </source>
</evidence>
<evidence type="ECO:0000256" key="1">
    <source>
        <dbReference type="SAM" id="MobiDB-lite"/>
    </source>
</evidence>